<name>A0A834GGR9_RHOSS</name>
<dbReference type="Gene3D" id="3.80.10.10">
    <property type="entry name" value="Ribonuclease Inhibitor"/>
    <property type="match status" value="2"/>
</dbReference>
<dbReference type="InterPro" id="IPR001611">
    <property type="entry name" value="Leu-rich_rpt"/>
</dbReference>
<dbReference type="PANTHER" id="PTHR48009:SF7">
    <property type="entry name" value="LEUCINE-RICH REPEAT (LRR) FAMILY PROTEIN"/>
    <property type="match status" value="1"/>
</dbReference>
<organism evidence="7 8">
    <name type="scientific">Rhododendron simsii</name>
    <name type="common">Sims's rhododendron</name>
    <dbReference type="NCBI Taxonomy" id="118357"/>
    <lineage>
        <taxon>Eukaryota</taxon>
        <taxon>Viridiplantae</taxon>
        <taxon>Streptophyta</taxon>
        <taxon>Embryophyta</taxon>
        <taxon>Tracheophyta</taxon>
        <taxon>Spermatophyta</taxon>
        <taxon>Magnoliopsida</taxon>
        <taxon>eudicotyledons</taxon>
        <taxon>Gunneridae</taxon>
        <taxon>Pentapetalae</taxon>
        <taxon>asterids</taxon>
        <taxon>Ericales</taxon>
        <taxon>Ericaceae</taxon>
        <taxon>Ericoideae</taxon>
        <taxon>Rhodoreae</taxon>
        <taxon>Rhododendron</taxon>
    </lineage>
</organism>
<dbReference type="OrthoDB" id="676979at2759"/>
<evidence type="ECO:0000256" key="3">
    <source>
        <dbReference type="ARBA" id="ARBA00022729"/>
    </source>
</evidence>
<reference evidence="7" key="1">
    <citation type="submission" date="2019-11" db="EMBL/GenBank/DDBJ databases">
        <authorList>
            <person name="Liu Y."/>
            <person name="Hou J."/>
            <person name="Li T.-Q."/>
            <person name="Guan C.-H."/>
            <person name="Wu X."/>
            <person name="Wu H.-Z."/>
            <person name="Ling F."/>
            <person name="Zhang R."/>
            <person name="Shi X.-G."/>
            <person name="Ren J.-P."/>
            <person name="Chen E.-F."/>
            <person name="Sun J.-M."/>
        </authorList>
    </citation>
    <scope>NUCLEOTIDE SEQUENCE</scope>
    <source>
        <strain evidence="7">Adult_tree_wgs_1</strain>
        <tissue evidence="7">Leaves</tissue>
    </source>
</reference>
<dbReference type="AlphaFoldDB" id="A0A834GGR9"/>
<evidence type="ECO:0008006" key="9">
    <source>
        <dbReference type="Google" id="ProtNLM"/>
    </source>
</evidence>
<evidence type="ECO:0000256" key="4">
    <source>
        <dbReference type="ARBA" id="ARBA00022737"/>
    </source>
</evidence>
<dbReference type="Proteomes" id="UP000626092">
    <property type="component" value="Unassembled WGS sequence"/>
</dbReference>
<evidence type="ECO:0000256" key="1">
    <source>
        <dbReference type="ARBA" id="ARBA00004370"/>
    </source>
</evidence>
<dbReference type="PANTHER" id="PTHR48009">
    <property type="entry name" value="LEUCINE-RICH REPEAT (LRR) FAMILY PROTEIN"/>
    <property type="match status" value="1"/>
</dbReference>
<dbReference type="Pfam" id="PF13855">
    <property type="entry name" value="LRR_8"/>
    <property type="match status" value="1"/>
</dbReference>
<comment type="subcellular location">
    <subcellularLocation>
        <location evidence="1">Membrane</location>
    </subcellularLocation>
</comment>
<protein>
    <recommendedName>
        <fullName evidence="9">Leucine-rich repeat-containing N-terminal plant-type domain-containing protein</fullName>
    </recommendedName>
</protein>
<sequence length="414" mass="46166">MAIPIDLSFSLFSYSFPAAIVIATFVPWFVYSVTLQSDIEALWSLKQEIDPYTISPSSFLQTWNFQVDPCDDPGERFLGIVCTIPADNSTARVVEIDLDAAGYNGFLTPVIGNLTELTILNLAKNRFWGPIPSSLSNLRNLTKLQLSNNLLTGFFPQIINNLKRLEIIDVSHNELSGSIPRNIANHRTLTVLILANNQFTGRIPDLMGLWQLNTLDLSRNQLNGHLLRLPARLKTLLLSSNNLSGHISPLKRFTNLETMDLSNNNFSGPIYHEILALPGVNRINLSINSFTEMEVVKISDRDSQLEVLDVHSNNISGHLSRNLATYPNLTTINLGDNQFSGRIPMEYGQMVDGTWRSVFLDNNWLVGRLPPQFNNSRVSITGSLAQNCLDCPDNIQLCNGGQKPASQCVEPNTW</sequence>
<keyword evidence="4" id="KW-0677">Repeat</keyword>
<gene>
    <name evidence="7" type="ORF">RHSIM_Rhsim09G0024900</name>
</gene>
<dbReference type="SUPFAM" id="SSF52058">
    <property type="entry name" value="L domain-like"/>
    <property type="match status" value="1"/>
</dbReference>
<evidence type="ECO:0000313" key="8">
    <source>
        <dbReference type="Proteomes" id="UP000626092"/>
    </source>
</evidence>
<dbReference type="EMBL" id="WJXA01000009">
    <property type="protein sequence ID" value="KAF7133400.1"/>
    <property type="molecule type" value="Genomic_DNA"/>
</dbReference>
<evidence type="ECO:0000256" key="5">
    <source>
        <dbReference type="ARBA" id="ARBA00023136"/>
    </source>
</evidence>
<proteinExistence type="predicted"/>
<evidence type="ECO:0000313" key="7">
    <source>
        <dbReference type="EMBL" id="KAF7133400.1"/>
    </source>
</evidence>
<evidence type="ECO:0000256" key="6">
    <source>
        <dbReference type="SAM" id="Phobius"/>
    </source>
</evidence>
<dbReference type="InterPro" id="IPR053213">
    <property type="entry name" value="RLP29"/>
</dbReference>
<accession>A0A834GGR9</accession>
<keyword evidence="2" id="KW-0433">Leucine-rich repeat</keyword>
<keyword evidence="6" id="KW-0812">Transmembrane</keyword>
<keyword evidence="5 6" id="KW-0472">Membrane</keyword>
<keyword evidence="8" id="KW-1185">Reference proteome</keyword>
<keyword evidence="6" id="KW-1133">Transmembrane helix</keyword>
<evidence type="ECO:0000256" key="2">
    <source>
        <dbReference type="ARBA" id="ARBA00022614"/>
    </source>
</evidence>
<comment type="caution">
    <text evidence="7">The sequence shown here is derived from an EMBL/GenBank/DDBJ whole genome shotgun (WGS) entry which is preliminary data.</text>
</comment>
<dbReference type="FunFam" id="3.80.10.10:FF:000400">
    <property type="entry name" value="Nuclear pore complex protein NUP107"/>
    <property type="match status" value="1"/>
</dbReference>
<feature type="transmembrane region" description="Helical" evidence="6">
    <location>
        <begin position="12"/>
        <end position="31"/>
    </location>
</feature>
<keyword evidence="3" id="KW-0732">Signal</keyword>
<dbReference type="GO" id="GO:0016020">
    <property type="term" value="C:membrane"/>
    <property type="evidence" value="ECO:0007669"/>
    <property type="project" value="UniProtKB-SubCell"/>
</dbReference>
<dbReference type="Pfam" id="PF00560">
    <property type="entry name" value="LRR_1"/>
    <property type="match status" value="3"/>
</dbReference>
<dbReference type="InterPro" id="IPR032675">
    <property type="entry name" value="LRR_dom_sf"/>
</dbReference>